<name>A0A364LEY4_TALAM</name>
<dbReference type="GO" id="GO:0004523">
    <property type="term" value="F:RNA-DNA hybrid ribonuclease activity"/>
    <property type="evidence" value="ECO:0007669"/>
    <property type="project" value="InterPro"/>
</dbReference>
<dbReference type="RefSeq" id="XP_040738891.1">
    <property type="nucleotide sequence ID" value="XM_040873014.1"/>
</dbReference>
<dbReference type="SUPFAM" id="SSF53098">
    <property type="entry name" value="Ribonuclease H-like"/>
    <property type="match status" value="1"/>
</dbReference>
<dbReference type="CDD" id="cd09276">
    <property type="entry name" value="Rnase_HI_RT_non_LTR"/>
    <property type="match status" value="1"/>
</dbReference>
<dbReference type="STRING" id="1196081.A0A364LEY4"/>
<dbReference type="PROSITE" id="PS50879">
    <property type="entry name" value="RNASE_H_1"/>
    <property type="match status" value="1"/>
</dbReference>
<dbReference type="AlphaFoldDB" id="A0A364LEY4"/>
<sequence length="451" mass="51771">MIDKEKGREDGGRTGVYRGIDLGDSVDLSLEDIHHHPLATDHALHWISGAFKRTSRQALEVYLHVPPPELTLARLAEEACLRLMTSPLRSTLHSTRTHAHQNDPFTSPLHRLEAVIDRKLRRGICHWIETIHLFVVPLWWESPDMRIDDTREDAVNAQTTTKTGLQFFTDGSGFNNRISGAVYSPTLGYVARLVGSSETHTVYTSELEGIDAALSLLIWNQHHIDTTSSRQYILRQIVRQLDLLRDPRSRWRIRLQWVPGHEGVPRNEETDRLAKLAAVEATQRTQENERRARINAPNQTTPHAARVSYNPYYSMILVAVCRQRLRAGFANRWKEQWDGAEHGRHLHWIIRTPAKKVLLLHEGLRRAWSSVLIQLQTGKSALRGYLASVNIEDSPICQYGRGNQTMVHVLVLCPLHTQLRTETLYVEAREINDRKLLSEPCWVRKCIEFVL</sequence>
<dbReference type="GeneID" id="63799603"/>
<dbReference type="InterPro" id="IPR012337">
    <property type="entry name" value="RNaseH-like_sf"/>
</dbReference>
<dbReference type="Gene3D" id="3.30.420.10">
    <property type="entry name" value="Ribonuclease H-like superfamily/Ribonuclease H"/>
    <property type="match status" value="1"/>
</dbReference>
<dbReference type="OrthoDB" id="4226558at2759"/>
<comment type="caution">
    <text evidence="2">The sequence shown here is derived from an EMBL/GenBank/DDBJ whole genome shotgun (WGS) entry which is preliminary data.</text>
</comment>
<dbReference type="GO" id="GO:0003676">
    <property type="term" value="F:nucleic acid binding"/>
    <property type="evidence" value="ECO:0007669"/>
    <property type="project" value="InterPro"/>
</dbReference>
<dbReference type="EMBL" id="MIKG01000056">
    <property type="protein sequence ID" value="RAO74378.1"/>
    <property type="molecule type" value="Genomic_DNA"/>
</dbReference>
<protein>
    <recommendedName>
        <fullName evidence="1">RNase H type-1 domain-containing protein</fullName>
    </recommendedName>
</protein>
<proteinExistence type="predicted"/>
<dbReference type="InterPro" id="IPR036397">
    <property type="entry name" value="RNaseH_sf"/>
</dbReference>
<evidence type="ECO:0000313" key="2">
    <source>
        <dbReference type="EMBL" id="RAO74378.1"/>
    </source>
</evidence>
<organism evidence="2 3">
    <name type="scientific">Talaromyces amestolkiae</name>
    <dbReference type="NCBI Taxonomy" id="1196081"/>
    <lineage>
        <taxon>Eukaryota</taxon>
        <taxon>Fungi</taxon>
        <taxon>Dikarya</taxon>
        <taxon>Ascomycota</taxon>
        <taxon>Pezizomycotina</taxon>
        <taxon>Eurotiomycetes</taxon>
        <taxon>Eurotiomycetidae</taxon>
        <taxon>Eurotiales</taxon>
        <taxon>Trichocomaceae</taxon>
        <taxon>Talaromyces</taxon>
        <taxon>Talaromyces sect. Talaromyces</taxon>
    </lineage>
</organism>
<evidence type="ECO:0000313" key="3">
    <source>
        <dbReference type="Proteomes" id="UP000249363"/>
    </source>
</evidence>
<keyword evidence="3" id="KW-1185">Reference proteome</keyword>
<evidence type="ECO:0000259" key="1">
    <source>
        <dbReference type="PROSITE" id="PS50879"/>
    </source>
</evidence>
<dbReference type="InterPro" id="IPR002156">
    <property type="entry name" value="RNaseH_domain"/>
</dbReference>
<gene>
    <name evidence="2" type="ORF">BHQ10_010390</name>
</gene>
<reference evidence="2 3" key="1">
    <citation type="journal article" date="2017" name="Biotechnol. Biofuels">
        <title>Differential beta-glucosidase expression as a function of carbon source availability in Talaromyces amestolkiae: a genomic and proteomic approach.</title>
        <authorList>
            <person name="de Eugenio L.I."/>
            <person name="Mendez-Liter J.A."/>
            <person name="Nieto-Dominguez M."/>
            <person name="Alonso L."/>
            <person name="Gil-Munoz J."/>
            <person name="Barriuso J."/>
            <person name="Prieto A."/>
            <person name="Martinez M.J."/>
        </authorList>
    </citation>
    <scope>NUCLEOTIDE SEQUENCE [LARGE SCALE GENOMIC DNA]</scope>
    <source>
        <strain evidence="2 3">CIB</strain>
    </source>
</reference>
<dbReference type="Proteomes" id="UP000249363">
    <property type="component" value="Unassembled WGS sequence"/>
</dbReference>
<accession>A0A364LEY4</accession>
<feature type="domain" description="RNase H type-1" evidence="1">
    <location>
        <begin position="161"/>
        <end position="279"/>
    </location>
</feature>